<evidence type="ECO:0000313" key="1">
    <source>
        <dbReference type="EMBL" id="GFT21536.1"/>
    </source>
</evidence>
<reference evidence="1" key="1">
    <citation type="submission" date="2020-08" db="EMBL/GenBank/DDBJ databases">
        <title>Multicomponent nature underlies the extraordinary mechanical properties of spider dragline silk.</title>
        <authorList>
            <person name="Kono N."/>
            <person name="Nakamura H."/>
            <person name="Mori M."/>
            <person name="Yoshida Y."/>
            <person name="Ohtoshi R."/>
            <person name="Malay A.D."/>
            <person name="Moran D.A.P."/>
            <person name="Tomita M."/>
            <person name="Numata K."/>
            <person name="Arakawa K."/>
        </authorList>
    </citation>
    <scope>NUCLEOTIDE SEQUENCE</scope>
</reference>
<organism evidence="1 2">
    <name type="scientific">Nephila pilipes</name>
    <name type="common">Giant wood spider</name>
    <name type="synonym">Nephila maculata</name>
    <dbReference type="NCBI Taxonomy" id="299642"/>
    <lineage>
        <taxon>Eukaryota</taxon>
        <taxon>Metazoa</taxon>
        <taxon>Ecdysozoa</taxon>
        <taxon>Arthropoda</taxon>
        <taxon>Chelicerata</taxon>
        <taxon>Arachnida</taxon>
        <taxon>Araneae</taxon>
        <taxon>Araneomorphae</taxon>
        <taxon>Entelegynae</taxon>
        <taxon>Araneoidea</taxon>
        <taxon>Nephilidae</taxon>
        <taxon>Nephila</taxon>
    </lineage>
</organism>
<dbReference type="EMBL" id="BMAW01011003">
    <property type="protein sequence ID" value="GFT21536.1"/>
    <property type="molecule type" value="Genomic_DNA"/>
</dbReference>
<evidence type="ECO:0000313" key="2">
    <source>
        <dbReference type="Proteomes" id="UP000887013"/>
    </source>
</evidence>
<accession>A0A8X6NL78</accession>
<protein>
    <submittedName>
        <fullName evidence="1">Uncharacterized protein</fullName>
    </submittedName>
</protein>
<sequence length="99" mass="11368">MQEKCPLLKSIRHKKKTFAWRRGSINRIFMITMSRYYVQKSSWHPRRKWGASHHAIACISPRGFSLDDAMANVGGSRQETFRSSLSTFKLSSSSEMGLS</sequence>
<dbReference type="Proteomes" id="UP000887013">
    <property type="component" value="Unassembled WGS sequence"/>
</dbReference>
<gene>
    <name evidence="1" type="ORF">NPIL_679401</name>
</gene>
<dbReference type="AlphaFoldDB" id="A0A8X6NL78"/>
<comment type="caution">
    <text evidence="1">The sequence shown here is derived from an EMBL/GenBank/DDBJ whole genome shotgun (WGS) entry which is preliminary data.</text>
</comment>
<keyword evidence="2" id="KW-1185">Reference proteome</keyword>
<proteinExistence type="predicted"/>
<name>A0A8X6NL78_NEPPI</name>